<dbReference type="PANTHER" id="PTHR30605">
    <property type="entry name" value="ANHYDRO-N-ACETYLMURAMIC ACID KINASE"/>
    <property type="match status" value="1"/>
</dbReference>
<dbReference type="GO" id="GO:0006040">
    <property type="term" value="P:amino sugar metabolic process"/>
    <property type="evidence" value="ECO:0007669"/>
    <property type="project" value="InterPro"/>
</dbReference>
<sequence length="394" mass="43550">MNPHIQRLYKLSEKKQRTIIGLMSGTSLDGLDIAVCVISGSGISTQCKVTHFETVAYDDAIKEKILAVFSKEYVDLKYMTLLNPWIGTYHARLVNEQLSRWGIEDKDIDLIASHGQTIYHCPNSFHDLPDFKHGTLQIGDGDHIAIDTGIITLSDFRQKHIAAGFEGAPLAQYGDYYLFAEPNKNTLLLNIGGIANFTFIGKNHTLNDIICSDIGPGNTLMDQYVRKYLNLAYDQNGDLASKGIVCKELLSALTSLDFIIQPMPKTTGPELFNVDLLESIILHKKLKISHHDTLATLNEFTAYCIVDHITKLDVSGTVEVIVSGGGAHNDTLFNKLKDKLSRNFNIVKLDNDGIDTDSKEAVLFAVLANQCVMSESADENTQGQLTFGKISLPL</sequence>
<dbReference type="InterPro" id="IPR005338">
    <property type="entry name" value="Anhydro_N_Ac-Mur_kinase"/>
</dbReference>
<organism evidence="1 2">
    <name type="scientific">Pseudoalteromonas luteoviolacea S4054</name>
    <dbReference type="NCBI Taxonomy" id="1129367"/>
    <lineage>
        <taxon>Bacteria</taxon>
        <taxon>Pseudomonadati</taxon>
        <taxon>Pseudomonadota</taxon>
        <taxon>Gammaproteobacteria</taxon>
        <taxon>Alteromonadales</taxon>
        <taxon>Pseudoalteromonadaceae</taxon>
        <taxon>Pseudoalteromonas</taxon>
    </lineage>
</organism>
<dbReference type="GO" id="GO:0009254">
    <property type="term" value="P:peptidoglycan turnover"/>
    <property type="evidence" value="ECO:0007669"/>
    <property type="project" value="InterPro"/>
</dbReference>
<dbReference type="Pfam" id="PF03702">
    <property type="entry name" value="AnmK"/>
    <property type="match status" value="1"/>
</dbReference>
<evidence type="ECO:0008006" key="3">
    <source>
        <dbReference type="Google" id="ProtNLM"/>
    </source>
</evidence>
<dbReference type="Proteomes" id="UP000033434">
    <property type="component" value="Unassembled WGS sequence"/>
</dbReference>
<dbReference type="PANTHER" id="PTHR30605:SF0">
    <property type="entry name" value="ANHYDRO-N-ACETYLMURAMIC ACID KINASE"/>
    <property type="match status" value="1"/>
</dbReference>
<evidence type="ECO:0000313" key="2">
    <source>
        <dbReference type="Proteomes" id="UP000033434"/>
    </source>
</evidence>
<protein>
    <recommendedName>
        <fullName evidence="3">Anhydro-N-acetylmuramic acid kinase</fullName>
    </recommendedName>
</protein>
<proteinExistence type="predicted"/>
<dbReference type="EMBL" id="AUXW01000189">
    <property type="protein sequence ID" value="KKE81280.1"/>
    <property type="molecule type" value="Genomic_DNA"/>
</dbReference>
<dbReference type="RefSeq" id="WP_046358238.1">
    <property type="nucleotide sequence ID" value="NZ_AUXW01000189.1"/>
</dbReference>
<dbReference type="Gene3D" id="3.30.420.40">
    <property type="match status" value="2"/>
</dbReference>
<comment type="caution">
    <text evidence="1">The sequence shown here is derived from an EMBL/GenBank/DDBJ whole genome shotgun (WGS) entry which is preliminary data.</text>
</comment>
<dbReference type="InterPro" id="IPR043129">
    <property type="entry name" value="ATPase_NBD"/>
</dbReference>
<dbReference type="SUPFAM" id="SSF53067">
    <property type="entry name" value="Actin-like ATPase domain"/>
    <property type="match status" value="1"/>
</dbReference>
<evidence type="ECO:0000313" key="1">
    <source>
        <dbReference type="EMBL" id="KKE81280.1"/>
    </source>
</evidence>
<dbReference type="GO" id="GO:0016773">
    <property type="term" value="F:phosphotransferase activity, alcohol group as acceptor"/>
    <property type="evidence" value="ECO:0007669"/>
    <property type="project" value="InterPro"/>
</dbReference>
<name>A0A0F6A4X4_9GAMM</name>
<gene>
    <name evidence="1" type="ORF">N479_23150</name>
</gene>
<reference evidence="1 2" key="1">
    <citation type="journal article" date="2015" name="BMC Genomics">
        <title>Genome mining reveals unlocked bioactive potential of marine Gram-negative bacteria.</title>
        <authorList>
            <person name="Machado H."/>
            <person name="Sonnenschein E.C."/>
            <person name="Melchiorsen J."/>
            <person name="Gram L."/>
        </authorList>
    </citation>
    <scope>NUCLEOTIDE SEQUENCE [LARGE SCALE GENOMIC DNA]</scope>
    <source>
        <strain evidence="1 2">S4054</strain>
    </source>
</reference>
<dbReference type="AlphaFoldDB" id="A0A0F6A4X4"/>
<dbReference type="PATRIC" id="fig|1129367.4.peg.4938"/>
<accession>A0A0F6A4X4</accession>
<dbReference type="GO" id="GO:0005524">
    <property type="term" value="F:ATP binding"/>
    <property type="evidence" value="ECO:0007669"/>
    <property type="project" value="InterPro"/>
</dbReference>